<dbReference type="EMBL" id="JAEVFJ010000035">
    <property type="protein sequence ID" value="KAH8091682.1"/>
    <property type="molecule type" value="Genomic_DNA"/>
</dbReference>
<reference evidence="2" key="1">
    <citation type="journal article" date="2021" name="New Phytol.">
        <title>Evolutionary innovations through gain and loss of genes in the ectomycorrhizal Boletales.</title>
        <authorList>
            <person name="Wu G."/>
            <person name="Miyauchi S."/>
            <person name="Morin E."/>
            <person name="Kuo A."/>
            <person name="Drula E."/>
            <person name="Varga T."/>
            <person name="Kohler A."/>
            <person name="Feng B."/>
            <person name="Cao Y."/>
            <person name="Lipzen A."/>
            <person name="Daum C."/>
            <person name="Hundley H."/>
            <person name="Pangilinan J."/>
            <person name="Johnson J."/>
            <person name="Barry K."/>
            <person name="LaButti K."/>
            <person name="Ng V."/>
            <person name="Ahrendt S."/>
            <person name="Min B."/>
            <person name="Choi I.G."/>
            <person name="Park H."/>
            <person name="Plett J.M."/>
            <person name="Magnuson J."/>
            <person name="Spatafora J.W."/>
            <person name="Nagy L.G."/>
            <person name="Henrissat B."/>
            <person name="Grigoriev I.V."/>
            <person name="Yang Z.L."/>
            <person name="Xu J."/>
            <person name="Martin F.M."/>
        </authorList>
    </citation>
    <scope>NUCLEOTIDE SEQUENCE</scope>
    <source>
        <strain evidence="2">KKN 215</strain>
    </source>
</reference>
<dbReference type="PANTHER" id="PTHR38926">
    <property type="entry name" value="F-BOX DOMAIN CONTAINING PROTEIN, EXPRESSED"/>
    <property type="match status" value="1"/>
</dbReference>
<gene>
    <name evidence="2" type="ORF">BXZ70DRAFT_1067261</name>
</gene>
<keyword evidence="3" id="KW-1185">Reference proteome</keyword>
<dbReference type="Gene3D" id="3.80.10.10">
    <property type="entry name" value="Ribonuclease Inhibitor"/>
    <property type="match status" value="1"/>
</dbReference>
<evidence type="ECO:0008006" key="4">
    <source>
        <dbReference type="Google" id="ProtNLM"/>
    </source>
</evidence>
<dbReference type="SUPFAM" id="SSF52047">
    <property type="entry name" value="RNI-like"/>
    <property type="match status" value="1"/>
</dbReference>
<name>A0A8K0XM91_9AGAR</name>
<dbReference type="OrthoDB" id="2884925at2759"/>
<evidence type="ECO:0000313" key="3">
    <source>
        <dbReference type="Proteomes" id="UP000813824"/>
    </source>
</evidence>
<comment type="caution">
    <text evidence="2">The sequence shown here is derived from an EMBL/GenBank/DDBJ whole genome shotgun (WGS) entry which is preliminary data.</text>
</comment>
<feature type="region of interest" description="Disordered" evidence="1">
    <location>
        <begin position="570"/>
        <end position="592"/>
    </location>
</feature>
<dbReference type="Proteomes" id="UP000813824">
    <property type="component" value="Unassembled WGS sequence"/>
</dbReference>
<dbReference type="AlphaFoldDB" id="A0A8K0XM91"/>
<accession>A0A8K0XM91</accession>
<evidence type="ECO:0000256" key="1">
    <source>
        <dbReference type="SAM" id="MobiDB-lite"/>
    </source>
</evidence>
<evidence type="ECO:0000313" key="2">
    <source>
        <dbReference type="EMBL" id="KAH8091682.1"/>
    </source>
</evidence>
<dbReference type="Gene3D" id="1.20.1280.50">
    <property type="match status" value="1"/>
</dbReference>
<proteinExistence type="predicted"/>
<protein>
    <recommendedName>
        <fullName evidence="4">F-box domain-containing protein</fullName>
    </recommendedName>
</protein>
<dbReference type="PANTHER" id="PTHR38926:SF72">
    <property type="entry name" value="IM:7136021-RELATED"/>
    <property type="match status" value="1"/>
</dbReference>
<sequence length="592" mass="65747">MSVPPSSHSSRLSREQFRKQLQDEVALHRRAIVDLHVQMNTTIPIAVLPPEMLACIFSWYIIAVAHANTAISRGWYLPSNSASHYRWIKITHVCHHWREVALSSPELWTDILVEGAHECIEAFLSRSKQALLDIFIPTSHNQTMDVIQRVFGAISRARTFSLCSMSTDSASEVLLNSLPSSAPHLRVLEMSLGGTLPVSASFPPFLTQCAAPSLTELTITRYQVDWKTGVFPKSLTHLHIVHPTEKSTKIGTSSASVVAVLAELGSLKHIELAQVLPDLSLPDDVISLPSLPSTASLPNLEYLSLRGSSLPCVVILKHCIFPETARVMLHLNSVLSPTTLRLIAPPIHAKVVNAISVGGKPKLSNILVQAFGGIRLFSLGQTISRAEIYVPSLLTLIELLLVEGPVPRIPLRQVRALSISAFSEEVSSTELDPLARLIHRLPRLQYLLCEGVARSNIIAWLRLRQKVSAATVASQNSETPGPDRRPYAMPQLSHLVLRNVRFRRVNPYCDDDPGSGLTHDLCETMELRKGTCAQLKKITILKCLNMDEDDVAILSALTKIIWDKVVDYDETDDDDEDDSEFDDYDDYDDELW</sequence>
<organism evidence="2 3">
    <name type="scientific">Cristinia sonorae</name>
    <dbReference type="NCBI Taxonomy" id="1940300"/>
    <lineage>
        <taxon>Eukaryota</taxon>
        <taxon>Fungi</taxon>
        <taxon>Dikarya</taxon>
        <taxon>Basidiomycota</taxon>
        <taxon>Agaricomycotina</taxon>
        <taxon>Agaricomycetes</taxon>
        <taxon>Agaricomycetidae</taxon>
        <taxon>Agaricales</taxon>
        <taxon>Pleurotineae</taxon>
        <taxon>Stephanosporaceae</taxon>
        <taxon>Cristinia</taxon>
    </lineage>
</organism>
<dbReference type="InterPro" id="IPR032675">
    <property type="entry name" value="LRR_dom_sf"/>
</dbReference>